<evidence type="ECO:0000256" key="1">
    <source>
        <dbReference type="SAM" id="Coils"/>
    </source>
</evidence>
<gene>
    <name evidence="2" type="ORF">SPJ1_1917</name>
</gene>
<evidence type="ECO:0000313" key="2">
    <source>
        <dbReference type="EMBL" id="EMG24658.1"/>
    </source>
</evidence>
<proteinExistence type="predicted"/>
<keyword evidence="1" id="KW-0175">Coiled coil</keyword>
<comment type="caution">
    <text evidence="2">The sequence shown here is derived from an EMBL/GenBank/DDBJ whole genome shotgun (WGS) entry which is preliminary data.</text>
</comment>
<dbReference type="RefSeq" id="WP_003108670.1">
    <property type="nucleotide sequence ID" value="NZ_ALYM01000008.1"/>
</dbReference>
<dbReference type="EMBL" id="ALYM01000008">
    <property type="protein sequence ID" value="EMG24658.1"/>
    <property type="molecule type" value="Genomic_DNA"/>
</dbReference>
<reference evidence="2 3" key="1">
    <citation type="journal article" date="2013" name="PLoS ONE">
        <title>Comparative Genomic Characterization of Three Streptococcus parauberis Strains in Fish Pathogen, as Assessed by Wide-Genome Analyses.</title>
        <authorList>
            <person name="Nho S.W."/>
            <person name="Hikima J."/>
            <person name="Park S.B."/>
            <person name="Jang H.B."/>
            <person name="Cha I.S."/>
            <person name="Yasuike M."/>
            <person name="Nakamura Y."/>
            <person name="Fujiwara A."/>
            <person name="Sano M."/>
            <person name="Kanai K."/>
            <person name="Kondo H."/>
            <person name="Hirono I."/>
            <person name="Takeyama H."/>
            <person name="Aoki T."/>
            <person name="Jung T.S."/>
        </authorList>
    </citation>
    <scope>NUCLEOTIDE SEQUENCE [LARGE SCALE GENOMIC DNA]</scope>
    <source>
        <strain evidence="2 3">KRS-02083</strain>
    </source>
</reference>
<protein>
    <submittedName>
        <fullName evidence="2">Phage minor capsid protein</fullName>
    </submittedName>
</protein>
<evidence type="ECO:0000313" key="3">
    <source>
        <dbReference type="Proteomes" id="UP000011769"/>
    </source>
</evidence>
<dbReference type="Pfam" id="PF06152">
    <property type="entry name" value="Phage_min_cap2"/>
    <property type="match status" value="1"/>
</dbReference>
<sequence length="389" mass="45344">MTEIKNKKPTLNDQHFSDEMKKVSDIYSQMQIELFDNMIRRLKIRGQQDLIDNPWVWQLEKLNDMHMLNEENLDIIAKRTGIAKQVLRDVIENEGLKVFEDTHEQLRDDLANAKRPYPSNDEMIRNIVNESLGAYVNQAWDELNLINTTLPKSIQKVYKDIVEQSVAEVVSGNKTADKALHDTIRKWQDKNFTGFTDAGGREWRADSYARVIIKSTTYRVFNEMRTKAAEDIGIDTYYYSMKSTARAMCAPLQHRIVTKNLARYEHGIQILSLLDYGYGKAGGCLGAHCGHYLTPFIVGVNDLPELPDYLKDLTPEQAEENARVEAKQRAIERNIRRHKERLHYATTMNDAELIKSERLHVRKYQQKAKALVDNYDFLHRDYQREKIYT</sequence>
<dbReference type="Proteomes" id="UP000011769">
    <property type="component" value="Unassembled WGS sequence"/>
</dbReference>
<dbReference type="InterPro" id="IPR009319">
    <property type="entry name" value="Phage_A118_VSP1"/>
</dbReference>
<organism evidence="2 3">
    <name type="scientific">Streptococcus parauberis KRS-02083</name>
    <dbReference type="NCBI Taxonomy" id="1207545"/>
    <lineage>
        <taxon>Bacteria</taxon>
        <taxon>Bacillati</taxon>
        <taxon>Bacillota</taxon>
        <taxon>Bacilli</taxon>
        <taxon>Lactobacillales</taxon>
        <taxon>Streptococcaceae</taxon>
        <taxon>Streptococcus</taxon>
    </lineage>
</organism>
<feature type="coiled-coil region" evidence="1">
    <location>
        <begin position="321"/>
        <end position="381"/>
    </location>
</feature>
<accession>A0ABN0IPA6</accession>
<keyword evidence="3" id="KW-1185">Reference proteome</keyword>
<name>A0ABN0IPA6_9STRE</name>